<dbReference type="EMBL" id="CAJVCH010012236">
    <property type="protein sequence ID" value="CAG7673092.1"/>
    <property type="molecule type" value="Genomic_DNA"/>
</dbReference>
<comment type="caution">
    <text evidence="2">The sequence shown here is derived from an EMBL/GenBank/DDBJ whole genome shotgun (WGS) entry which is preliminary data.</text>
</comment>
<dbReference type="AlphaFoldDB" id="A0A8J2JMR3"/>
<sequence length="56" mass="6160">SFHQECANLTLKCKDADCPDPQNFSSPAEDWLGSPRQVGPHVSSKDMQTRTSRALA</sequence>
<protein>
    <submittedName>
        <fullName evidence="2">Uncharacterized protein</fullName>
    </submittedName>
</protein>
<evidence type="ECO:0000256" key="1">
    <source>
        <dbReference type="SAM" id="MobiDB-lite"/>
    </source>
</evidence>
<name>A0A8J2JMR3_9HEXA</name>
<feature type="region of interest" description="Disordered" evidence="1">
    <location>
        <begin position="24"/>
        <end position="56"/>
    </location>
</feature>
<gene>
    <name evidence="2" type="ORF">AFUS01_LOCUS2154</name>
</gene>
<dbReference type="Proteomes" id="UP000708208">
    <property type="component" value="Unassembled WGS sequence"/>
</dbReference>
<feature type="non-terminal residue" evidence="2">
    <location>
        <position position="1"/>
    </location>
</feature>
<evidence type="ECO:0000313" key="3">
    <source>
        <dbReference type="Proteomes" id="UP000708208"/>
    </source>
</evidence>
<evidence type="ECO:0000313" key="2">
    <source>
        <dbReference type="EMBL" id="CAG7673092.1"/>
    </source>
</evidence>
<reference evidence="2" key="1">
    <citation type="submission" date="2021-06" db="EMBL/GenBank/DDBJ databases">
        <authorList>
            <person name="Hodson N. C."/>
            <person name="Mongue J. A."/>
            <person name="Jaron S. K."/>
        </authorList>
    </citation>
    <scope>NUCLEOTIDE SEQUENCE</scope>
</reference>
<accession>A0A8J2JMR3</accession>
<keyword evidence="3" id="KW-1185">Reference proteome</keyword>
<proteinExistence type="predicted"/>
<organism evidence="2 3">
    <name type="scientific">Allacma fusca</name>
    <dbReference type="NCBI Taxonomy" id="39272"/>
    <lineage>
        <taxon>Eukaryota</taxon>
        <taxon>Metazoa</taxon>
        <taxon>Ecdysozoa</taxon>
        <taxon>Arthropoda</taxon>
        <taxon>Hexapoda</taxon>
        <taxon>Collembola</taxon>
        <taxon>Symphypleona</taxon>
        <taxon>Sminthuridae</taxon>
        <taxon>Allacma</taxon>
    </lineage>
</organism>